<dbReference type="SMART" id="SM00267">
    <property type="entry name" value="GGDEF"/>
    <property type="match status" value="1"/>
</dbReference>
<name>A0A948RWI8_UNCEI</name>
<sequence length="417" mass="47308">MKRRNGVGSRQLQTVIDKFRKGEHRLIKTLEEEALITPKESKNLGTAVERAVSQKRSSDLLEAAQTVNSKLIRVVRRNRVGEIERVDSELEILYEISRTIQNTLDREDLFQRLLELVNDVVPYENATLFIKNTSTDRLTVGAFRGRHIDLIGGVEFDHGPGFSAWVAKQKRIVVLQDLHRGRRVDDLEVGSFASVPLMVQGELIGVLNLSHPKPQTFQNEHVRILSLVASQTAAVIQRFLMFEELNRLAITDDLTSLNNRRYFIRRLNEETNRSQRYEQPFSLMFIDIDNFKSLNDTHGHQMGDRVLKELAKLLKGWARNSDLVARYGGDEFVVLLPMTDVRSAFNAAERLRVQVADHTFSRRKKISVSMGIAGFPQAGDQAVTILNKADRALYEAKATGRNKVCCCSGNRLEVQAA</sequence>
<dbReference type="GO" id="GO:1902201">
    <property type="term" value="P:negative regulation of bacterial-type flagellum-dependent cell motility"/>
    <property type="evidence" value="ECO:0007669"/>
    <property type="project" value="TreeGrafter"/>
</dbReference>
<dbReference type="InterPro" id="IPR003018">
    <property type="entry name" value="GAF"/>
</dbReference>
<dbReference type="GO" id="GO:0052621">
    <property type="term" value="F:diguanylate cyclase activity"/>
    <property type="evidence" value="ECO:0007669"/>
    <property type="project" value="TreeGrafter"/>
</dbReference>
<dbReference type="EMBL" id="JAHJDP010000085">
    <property type="protein sequence ID" value="MBU2692160.1"/>
    <property type="molecule type" value="Genomic_DNA"/>
</dbReference>
<gene>
    <name evidence="2" type="ORF">KJ970_14660</name>
</gene>
<organism evidence="2 3">
    <name type="scientific">Eiseniibacteriota bacterium</name>
    <dbReference type="NCBI Taxonomy" id="2212470"/>
    <lineage>
        <taxon>Bacteria</taxon>
        <taxon>Candidatus Eiseniibacteriota</taxon>
    </lineage>
</organism>
<evidence type="ECO:0000313" key="3">
    <source>
        <dbReference type="Proteomes" id="UP000777784"/>
    </source>
</evidence>
<dbReference type="FunFam" id="3.30.70.270:FF:000001">
    <property type="entry name" value="Diguanylate cyclase domain protein"/>
    <property type="match status" value="1"/>
</dbReference>
<accession>A0A948RWI8</accession>
<feature type="domain" description="GGDEF" evidence="1">
    <location>
        <begin position="279"/>
        <end position="409"/>
    </location>
</feature>
<dbReference type="InterPro" id="IPR050469">
    <property type="entry name" value="Diguanylate_Cyclase"/>
</dbReference>
<dbReference type="Proteomes" id="UP000777784">
    <property type="component" value="Unassembled WGS sequence"/>
</dbReference>
<dbReference type="InterPro" id="IPR000160">
    <property type="entry name" value="GGDEF_dom"/>
</dbReference>
<dbReference type="Pfam" id="PF13185">
    <property type="entry name" value="GAF_2"/>
    <property type="match status" value="1"/>
</dbReference>
<dbReference type="SMART" id="SM00065">
    <property type="entry name" value="GAF"/>
    <property type="match status" value="1"/>
</dbReference>
<dbReference type="Gene3D" id="3.30.450.40">
    <property type="match status" value="1"/>
</dbReference>
<dbReference type="Gene3D" id="3.30.70.270">
    <property type="match status" value="1"/>
</dbReference>
<protein>
    <submittedName>
        <fullName evidence="2">Sensor domain-containing diguanylate cyclase</fullName>
    </submittedName>
</protein>
<dbReference type="AlphaFoldDB" id="A0A948RWI8"/>
<dbReference type="SUPFAM" id="SSF55073">
    <property type="entry name" value="Nucleotide cyclase"/>
    <property type="match status" value="1"/>
</dbReference>
<dbReference type="SUPFAM" id="SSF55781">
    <property type="entry name" value="GAF domain-like"/>
    <property type="match status" value="1"/>
</dbReference>
<dbReference type="GO" id="GO:0043709">
    <property type="term" value="P:cell adhesion involved in single-species biofilm formation"/>
    <property type="evidence" value="ECO:0007669"/>
    <property type="project" value="TreeGrafter"/>
</dbReference>
<dbReference type="CDD" id="cd01949">
    <property type="entry name" value="GGDEF"/>
    <property type="match status" value="1"/>
</dbReference>
<dbReference type="Pfam" id="PF00990">
    <property type="entry name" value="GGDEF"/>
    <property type="match status" value="1"/>
</dbReference>
<comment type="caution">
    <text evidence="2">The sequence shown here is derived from an EMBL/GenBank/DDBJ whole genome shotgun (WGS) entry which is preliminary data.</text>
</comment>
<dbReference type="PANTHER" id="PTHR45138">
    <property type="entry name" value="REGULATORY COMPONENTS OF SENSORY TRANSDUCTION SYSTEM"/>
    <property type="match status" value="1"/>
</dbReference>
<evidence type="ECO:0000313" key="2">
    <source>
        <dbReference type="EMBL" id="MBU2692160.1"/>
    </source>
</evidence>
<evidence type="ECO:0000259" key="1">
    <source>
        <dbReference type="PROSITE" id="PS50887"/>
    </source>
</evidence>
<dbReference type="GO" id="GO:0005886">
    <property type="term" value="C:plasma membrane"/>
    <property type="evidence" value="ECO:0007669"/>
    <property type="project" value="TreeGrafter"/>
</dbReference>
<dbReference type="PANTHER" id="PTHR45138:SF9">
    <property type="entry name" value="DIGUANYLATE CYCLASE DGCM-RELATED"/>
    <property type="match status" value="1"/>
</dbReference>
<reference evidence="2" key="1">
    <citation type="submission" date="2021-05" db="EMBL/GenBank/DDBJ databases">
        <title>Energy efficiency and biological interactions define the core microbiome of deep oligotrophic groundwater.</title>
        <authorList>
            <person name="Mehrshad M."/>
            <person name="Lopez-Fernandez M."/>
            <person name="Bell E."/>
            <person name="Bernier-Latmani R."/>
            <person name="Bertilsson S."/>
            <person name="Dopson M."/>
        </authorList>
    </citation>
    <scope>NUCLEOTIDE SEQUENCE</scope>
    <source>
        <strain evidence="2">Modern_marine.mb.64</strain>
    </source>
</reference>
<dbReference type="InterPro" id="IPR029016">
    <property type="entry name" value="GAF-like_dom_sf"/>
</dbReference>
<dbReference type="InterPro" id="IPR043128">
    <property type="entry name" value="Rev_trsase/Diguanyl_cyclase"/>
</dbReference>
<proteinExistence type="predicted"/>
<dbReference type="NCBIfam" id="TIGR00254">
    <property type="entry name" value="GGDEF"/>
    <property type="match status" value="1"/>
</dbReference>
<dbReference type="InterPro" id="IPR029787">
    <property type="entry name" value="Nucleotide_cyclase"/>
</dbReference>
<dbReference type="PROSITE" id="PS50887">
    <property type="entry name" value="GGDEF"/>
    <property type="match status" value="1"/>
</dbReference>